<evidence type="ECO:0000313" key="4">
    <source>
        <dbReference type="Proteomes" id="UP001141422"/>
    </source>
</evidence>
<feature type="transmembrane region" description="Helical" evidence="1">
    <location>
        <begin position="135"/>
        <end position="154"/>
    </location>
</feature>
<sequence length="578" mass="62218">MATEAKTENLSKYLFSAPVWWQSLILMIGLGILVDAVVYVVSGTAGSMMYGVAFAAAAVAALVLTKPLVDLLGAEKLTWNRSALVALACMIFSLFWMAIGFVLDAALAYVFGLGFILAIRLLVLTAIADYRIVRMYLPAAVQTIAGVILGVYLFGTGYLVPAILSILIFSIGIISFLLLFDRPLRKAHGISAMQFINAFLAHLTDGSKGLEDYFRTIGEAVTVPETSFFFRRAGKKDVLFVVPNLHPGPLSEVGGGNYPKHLHDEFSEQETVFISHGCATHDFNLVSESECEKIAAAIDGTRAELSYESRAGLPLRSRFGTVSVLSQRFGNSILLVTTRSPEMTEDLDYAVGAIVMAEGHRWYENVGFVDAHNCMVEVTSVVLPASHTGSEYITASRQAMEHQAAAELTDFSIGVAQRVLPFSREQGFGDMGVLVLVTEVAGMKTAYVLFDGNNVHMGVREVLRNAVLAAGVSEAEIMTTDSHVVNTISGRNPVGMAVSAEEILPHLLAAVSEAVEDLSPAEVASATGMCRDVEVFGPSRTVQLSATVNAMVTNLLPLSVLLLLVSFLITLLIFMVCI</sequence>
<feature type="transmembrane region" description="Helical" evidence="1">
    <location>
        <begin position="160"/>
        <end position="180"/>
    </location>
</feature>
<evidence type="ECO:0000256" key="1">
    <source>
        <dbReference type="SAM" id="Phobius"/>
    </source>
</evidence>
<feature type="transmembrane region" description="Helical" evidence="1">
    <location>
        <begin position="47"/>
        <end position="64"/>
    </location>
</feature>
<protein>
    <submittedName>
        <fullName evidence="3">DUF2070 family protein</fullName>
    </submittedName>
</protein>
<name>A0ABT4IIA3_9EURY</name>
<dbReference type="Proteomes" id="UP001141422">
    <property type="component" value="Unassembled WGS sequence"/>
</dbReference>
<keyword evidence="1" id="KW-1133">Transmembrane helix</keyword>
<keyword evidence="1" id="KW-0472">Membrane</keyword>
<accession>A0ABT4IIA3</accession>
<keyword evidence="4" id="KW-1185">Reference proteome</keyword>
<dbReference type="EMBL" id="JAPTGB010000025">
    <property type="protein sequence ID" value="MCZ0861464.1"/>
    <property type="molecule type" value="Genomic_DNA"/>
</dbReference>
<feature type="transmembrane region" description="Helical" evidence="1">
    <location>
        <begin position="555"/>
        <end position="576"/>
    </location>
</feature>
<evidence type="ECO:0000259" key="2">
    <source>
        <dbReference type="Pfam" id="PF09843"/>
    </source>
</evidence>
<feature type="domain" description="DUF2070" evidence="2">
    <location>
        <begin position="8"/>
        <end position="569"/>
    </location>
</feature>
<proteinExistence type="predicted"/>
<keyword evidence="1" id="KW-0812">Transmembrane</keyword>
<dbReference type="RefSeq" id="WP_268925654.1">
    <property type="nucleotide sequence ID" value="NZ_JAPTGB010000025.1"/>
</dbReference>
<dbReference type="Pfam" id="PF09843">
    <property type="entry name" value="DUF2070"/>
    <property type="match status" value="1"/>
</dbReference>
<organism evidence="3 4">
    <name type="scientific">Methanocorpusculum petauri</name>
    <dbReference type="NCBI Taxonomy" id="3002863"/>
    <lineage>
        <taxon>Archaea</taxon>
        <taxon>Methanobacteriati</taxon>
        <taxon>Methanobacteriota</taxon>
        <taxon>Stenosarchaea group</taxon>
        <taxon>Methanomicrobia</taxon>
        <taxon>Methanomicrobiales</taxon>
        <taxon>Methanocorpusculaceae</taxon>
        <taxon>Methanocorpusculum</taxon>
    </lineage>
</organism>
<comment type="caution">
    <text evidence="3">The sequence shown here is derived from an EMBL/GenBank/DDBJ whole genome shotgun (WGS) entry which is preliminary data.</text>
</comment>
<evidence type="ECO:0000313" key="3">
    <source>
        <dbReference type="EMBL" id="MCZ0861464.1"/>
    </source>
</evidence>
<feature type="transmembrane region" description="Helical" evidence="1">
    <location>
        <begin position="20"/>
        <end position="41"/>
    </location>
</feature>
<feature type="transmembrane region" description="Helical" evidence="1">
    <location>
        <begin position="109"/>
        <end position="128"/>
    </location>
</feature>
<feature type="transmembrane region" description="Helical" evidence="1">
    <location>
        <begin position="84"/>
        <end position="103"/>
    </location>
</feature>
<reference evidence="3" key="1">
    <citation type="submission" date="2022-12" db="EMBL/GenBank/DDBJ databases">
        <title>Isolation and characterisation of novel Methanocorpusculum spp. from native Australian herbivores indicates the genus is ancestrally host-associated.</title>
        <authorList>
            <person name="Volmer J.G."/>
            <person name="Soo R.M."/>
            <person name="Evans P.N."/>
            <person name="Hoedt E.C."/>
            <person name="Astorga Alsina A.L."/>
            <person name="Woodcroft B.J."/>
            <person name="Tyson G.W."/>
            <person name="Hugenholtz P."/>
            <person name="Morrison M."/>
        </authorList>
    </citation>
    <scope>NUCLEOTIDE SEQUENCE</scope>
    <source>
        <strain evidence="3">MG</strain>
    </source>
</reference>
<gene>
    <name evidence="3" type="ORF">O0S10_09575</name>
</gene>
<dbReference type="InterPro" id="IPR019204">
    <property type="entry name" value="DUF2070_membrane"/>
</dbReference>